<evidence type="ECO:0000259" key="9">
    <source>
        <dbReference type="PROSITE" id="PS51755"/>
    </source>
</evidence>
<dbReference type="SUPFAM" id="SSF52172">
    <property type="entry name" value="CheY-like"/>
    <property type="match status" value="1"/>
</dbReference>
<dbReference type="InterPro" id="IPR036388">
    <property type="entry name" value="WH-like_DNA-bd_sf"/>
</dbReference>
<dbReference type="SMART" id="SM00862">
    <property type="entry name" value="Trans_reg_C"/>
    <property type="match status" value="1"/>
</dbReference>
<dbReference type="SUPFAM" id="SSF46894">
    <property type="entry name" value="C-terminal effector domain of the bipartite response regulators"/>
    <property type="match status" value="1"/>
</dbReference>
<evidence type="ECO:0000256" key="4">
    <source>
        <dbReference type="ARBA" id="ARBA00023163"/>
    </source>
</evidence>
<gene>
    <name evidence="10" type="ORF">ACFSL2_18105</name>
</gene>
<dbReference type="InterPro" id="IPR039420">
    <property type="entry name" value="WalR-like"/>
</dbReference>
<evidence type="ECO:0000256" key="1">
    <source>
        <dbReference type="ARBA" id="ARBA00022553"/>
    </source>
</evidence>
<dbReference type="RefSeq" id="WP_377199171.1">
    <property type="nucleotide sequence ID" value="NZ_JBHUHF010000001.1"/>
</dbReference>
<dbReference type="Proteomes" id="UP001597338">
    <property type="component" value="Unassembled WGS sequence"/>
</dbReference>
<dbReference type="InterPro" id="IPR001789">
    <property type="entry name" value="Sig_transdc_resp-reg_receiver"/>
</dbReference>
<dbReference type="Gene3D" id="3.40.50.2300">
    <property type="match status" value="1"/>
</dbReference>
<dbReference type="Gene3D" id="1.10.10.10">
    <property type="entry name" value="Winged helix-like DNA-binding domain superfamily/Winged helix DNA-binding domain"/>
    <property type="match status" value="1"/>
</dbReference>
<evidence type="ECO:0000313" key="11">
    <source>
        <dbReference type="Proteomes" id="UP001597338"/>
    </source>
</evidence>
<dbReference type="PANTHER" id="PTHR48111:SF4">
    <property type="entry name" value="DNA-BINDING DUAL TRANSCRIPTIONAL REGULATOR OMPR"/>
    <property type="match status" value="1"/>
</dbReference>
<dbReference type="Pfam" id="PF00072">
    <property type="entry name" value="Response_reg"/>
    <property type="match status" value="1"/>
</dbReference>
<dbReference type="InterPro" id="IPR001867">
    <property type="entry name" value="OmpR/PhoB-type_DNA-bd"/>
</dbReference>
<evidence type="ECO:0000256" key="3">
    <source>
        <dbReference type="ARBA" id="ARBA00023125"/>
    </source>
</evidence>
<feature type="compositionally biased region" description="Pro residues" evidence="7">
    <location>
        <begin position="134"/>
        <end position="148"/>
    </location>
</feature>
<evidence type="ECO:0000256" key="2">
    <source>
        <dbReference type="ARBA" id="ARBA00023015"/>
    </source>
</evidence>
<keyword evidence="4" id="KW-0804">Transcription</keyword>
<name>A0ABW4VC85_9MICO</name>
<evidence type="ECO:0000259" key="8">
    <source>
        <dbReference type="PROSITE" id="PS50110"/>
    </source>
</evidence>
<comment type="caution">
    <text evidence="10">The sequence shown here is derived from an EMBL/GenBank/DDBJ whole genome shotgun (WGS) entry which is preliminary data.</text>
</comment>
<feature type="domain" description="Response regulatory" evidence="8">
    <location>
        <begin position="3"/>
        <end position="117"/>
    </location>
</feature>
<feature type="domain" description="OmpR/PhoB-type" evidence="9">
    <location>
        <begin position="150"/>
        <end position="248"/>
    </location>
</feature>
<evidence type="ECO:0000313" key="10">
    <source>
        <dbReference type="EMBL" id="MFD2027429.1"/>
    </source>
</evidence>
<dbReference type="EMBL" id="JBHUHF010000001">
    <property type="protein sequence ID" value="MFD2027429.1"/>
    <property type="molecule type" value="Genomic_DNA"/>
</dbReference>
<keyword evidence="11" id="KW-1185">Reference proteome</keyword>
<dbReference type="Gene3D" id="6.10.250.690">
    <property type="match status" value="1"/>
</dbReference>
<keyword evidence="3 6" id="KW-0238">DNA-binding</keyword>
<feature type="modified residue" description="4-aspartylphosphate" evidence="5">
    <location>
        <position position="52"/>
    </location>
</feature>
<feature type="region of interest" description="Disordered" evidence="7">
    <location>
        <begin position="125"/>
        <end position="148"/>
    </location>
</feature>
<dbReference type="SMART" id="SM00448">
    <property type="entry name" value="REC"/>
    <property type="match status" value="1"/>
</dbReference>
<evidence type="ECO:0000256" key="5">
    <source>
        <dbReference type="PROSITE-ProRule" id="PRU00169"/>
    </source>
</evidence>
<dbReference type="InterPro" id="IPR016032">
    <property type="entry name" value="Sig_transdc_resp-reg_C-effctor"/>
</dbReference>
<dbReference type="PROSITE" id="PS50110">
    <property type="entry name" value="RESPONSE_REGULATORY"/>
    <property type="match status" value="1"/>
</dbReference>
<keyword evidence="2" id="KW-0805">Transcription regulation</keyword>
<dbReference type="PANTHER" id="PTHR48111">
    <property type="entry name" value="REGULATOR OF RPOS"/>
    <property type="match status" value="1"/>
</dbReference>
<organism evidence="10 11">
    <name type="scientific">Promicromonospora aerolata</name>
    <dbReference type="NCBI Taxonomy" id="195749"/>
    <lineage>
        <taxon>Bacteria</taxon>
        <taxon>Bacillati</taxon>
        <taxon>Actinomycetota</taxon>
        <taxon>Actinomycetes</taxon>
        <taxon>Micrococcales</taxon>
        <taxon>Promicromonosporaceae</taxon>
        <taxon>Promicromonospora</taxon>
    </lineage>
</organism>
<dbReference type="Pfam" id="PF00486">
    <property type="entry name" value="Trans_reg_C"/>
    <property type="match status" value="1"/>
</dbReference>
<evidence type="ECO:0000256" key="7">
    <source>
        <dbReference type="SAM" id="MobiDB-lite"/>
    </source>
</evidence>
<dbReference type="CDD" id="cd00383">
    <property type="entry name" value="trans_reg_C"/>
    <property type="match status" value="1"/>
</dbReference>
<feature type="DNA-binding region" description="OmpR/PhoB-type" evidence="6">
    <location>
        <begin position="150"/>
        <end position="248"/>
    </location>
</feature>
<evidence type="ECO:0000256" key="6">
    <source>
        <dbReference type="PROSITE-ProRule" id="PRU01091"/>
    </source>
</evidence>
<dbReference type="PROSITE" id="PS51755">
    <property type="entry name" value="OMPR_PHOB"/>
    <property type="match status" value="1"/>
</dbReference>
<reference evidence="11" key="1">
    <citation type="journal article" date="2019" name="Int. J. Syst. Evol. Microbiol.">
        <title>The Global Catalogue of Microorganisms (GCM) 10K type strain sequencing project: providing services to taxonomists for standard genome sequencing and annotation.</title>
        <authorList>
            <consortium name="The Broad Institute Genomics Platform"/>
            <consortium name="The Broad Institute Genome Sequencing Center for Infectious Disease"/>
            <person name="Wu L."/>
            <person name="Ma J."/>
        </authorList>
    </citation>
    <scope>NUCLEOTIDE SEQUENCE [LARGE SCALE GENOMIC DNA]</scope>
    <source>
        <strain evidence="11">CCM 7043</strain>
    </source>
</reference>
<dbReference type="CDD" id="cd17574">
    <property type="entry name" value="REC_OmpR"/>
    <property type="match status" value="1"/>
</dbReference>
<accession>A0ABW4VC85</accession>
<keyword evidence="1 5" id="KW-0597">Phosphoprotein</keyword>
<proteinExistence type="predicted"/>
<protein>
    <submittedName>
        <fullName evidence="10">Response regulator transcription factor</fullName>
    </submittedName>
</protein>
<dbReference type="InterPro" id="IPR011006">
    <property type="entry name" value="CheY-like_superfamily"/>
</dbReference>
<sequence>MARVLVIDDDATVAQVVVAYLERAGVVAEHAADGPAALTAAATNPPDAVVLDLMLPGIDGLEVCRRLRAARADLPVLMLTARGEEEDRVLGLQIGADDYVVKPFSPRELVLRVQSLLRRAGTAVAPAASAPGTSAPPPPAGSPVPAPRPAATLYDGDLRLDPTAHRVTRSGTELQLTVREFELLRWFLAHPGQVHDREALMRGVWGWEYGDQSTVTVHVRRLREKVEADPSRPTRLVTVFGVGYRWDATPPAGPGTGAPGPGGAA</sequence>